<gene>
    <name evidence="2" type="ORF">ACFSJ0_13945</name>
</gene>
<dbReference type="Proteomes" id="UP001597097">
    <property type="component" value="Unassembled WGS sequence"/>
</dbReference>
<evidence type="ECO:0000313" key="2">
    <source>
        <dbReference type="EMBL" id="MFD1538150.1"/>
    </source>
</evidence>
<dbReference type="EMBL" id="JBHUCM010000012">
    <property type="protein sequence ID" value="MFD1538150.1"/>
    <property type="molecule type" value="Genomic_DNA"/>
</dbReference>
<dbReference type="RefSeq" id="WP_219531204.1">
    <property type="nucleotide sequence ID" value="NZ_JAHKRM010000010.1"/>
</dbReference>
<comment type="caution">
    <text evidence="2">The sequence shown here is derived from an EMBL/GenBank/DDBJ whole genome shotgun (WGS) entry which is preliminary data.</text>
</comment>
<feature type="region of interest" description="Disordered" evidence="1">
    <location>
        <begin position="108"/>
        <end position="131"/>
    </location>
</feature>
<sequence>MSPPPPEAPKRPKASKVITLSVLGVVSVLLVGYCAAQNDDDVSADCVDMNNQLSDGSYEIVDESLCDDDDDGSTHFYGGSRGAYHWYYGGTRIGTRVRAGTSYRPSDVNISSRNGRSIQRGGFGSHWGGGG</sequence>
<evidence type="ECO:0000256" key="1">
    <source>
        <dbReference type="SAM" id="MobiDB-lite"/>
    </source>
</evidence>
<accession>A0ABW4G6I9</accession>
<reference evidence="3" key="1">
    <citation type="journal article" date="2019" name="Int. J. Syst. Evol. Microbiol.">
        <title>The Global Catalogue of Microorganisms (GCM) 10K type strain sequencing project: providing services to taxonomists for standard genome sequencing and annotation.</title>
        <authorList>
            <consortium name="The Broad Institute Genomics Platform"/>
            <consortium name="The Broad Institute Genome Sequencing Center for Infectious Disease"/>
            <person name="Wu L."/>
            <person name="Ma J."/>
        </authorList>
    </citation>
    <scope>NUCLEOTIDE SEQUENCE [LARGE SCALE GENOMIC DNA]</scope>
    <source>
        <strain evidence="3">CGMCC 1.15399</strain>
    </source>
</reference>
<name>A0ABW4G6I9_9ACTN</name>
<proteinExistence type="predicted"/>
<protein>
    <submittedName>
        <fullName evidence="2">Uncharacterized protein</fullName>
    </submittedName>
</protein>
<feature type="compositionally biased region" description="Polar residues" evidence="1">
    <location>
        <begin position="108"/>
        <end position="117"/>
    </location>
</feature>
<keyword evidence="3" id="KW-1185">Reference proteome</keyword>
<evidence type="ECO:0000313" key="3">
    <source>
        <dbReference type="Proteomes" id="UP001597097"/>
    </source>
</evidence>
<feature type="compositionally biased region" description="Gly residues" evidence="1">
    <location>
        <begin position="121"/>
        <end position="131"/>
    </location>
</feature>
<organism evidence="2 3">
    <name type="scientific">Nonomuraea guangzhouensis</name>
    <dbReference type="NCBI Taxonomy" id="1291555"/>
    <lineage>
        <taxon>Bacteria</taxon>
        <taxon>Bacillati</taxon>
        <taxon>Actinomycetota</taxon>
        <taxon>Actinomycetes</taxon>
        <taxon>Streptosporangiales</taxon>
        <taxon>Streptosporangiaceae</taxon>
        <taxon>Nonomuraea</taxon>
    </lineage>
</organism>